<evidence type="ECO:0000259" key="4">
    <source>
        <dbReference type="Pfam" id="PF08190"/>
    </source>
</evidence>
<comment type="function">
    <text evidence="3">Involved in the assembly of C/D box small nucleolar ribonucleoprotein (snoRNP) particles. Recruits the SWI/SNF complex to the core promoter of rRNA genes and enhances pre-rRNA transcription. Mediates interaction of TELO2 with the R2TP complex which is necessary for the stability of MTOR and SMG1. Positively regulates the assembly and activity of the mTORC1 complex.</text>
</comment>
<dbReference type="GeneID" id="20325612"/>
<name>A0A074Z9F4_OPIVI</name>
<dbReference type="GO" id="GO:1990904">
    <property type="term" value="C:ribonucleoprotein complex"/>
    <property type="evidence" value="ECO:0007669"/>
    <property type="project" value="TreeGrafter"/>
</dbReference>
<dbReference type="Proteomes" id="UP000054324">
    <property type="component" value="Unassembled WGS sequence"/>
</dbReference>
<feature type="domain" description="PIH1D1/2/3 CS-like" evidence="5">
    <location>
        <begin position="209"/>
        <end position="281"/>
    </location>
</feature>
<feature type="domain" description="PIH1 N-terminal" evidence="4">
    <location>
        <begin position="14"/>
        <end position="160"/>
    </location>
</feature>
<dbReference type="EMBL" id="KL597122">
    <property type="protein sequence ID" value="KER19880.1"/>
    <property type="molecule type" value="Genomic_DNA"/>
</dbReference>
<dbReference type="Pfam" id="PF18201">
    <property type="entry name" value="PIH1_CS"/>
    <property type="match status" value="1"/>
</dbReference>
<evidence type="ECO:0000256" key="2">
    <source>
        <dbReference type="ARBA" id="ARBA00040540"/>
    </source>
</evidence>
<dbReference type="KEGG" id="ovi:T265_11444"/>
<dbReference type="GO" id="GO:0006364">
    <property type="term" value="P:rRNA processing"/>
    <property type="evidence" value="ECO:0007669"/>
    <property type="project" value="TreeGrafter"/>
</dbReference>
<dbReference type="GO" id="GO:0097255">
    <property type="term" value="C:R2TP complex"/>
    <property type="evidence" value="ECO:0007669"/>
    <property type="project" value="TreeGrafter"/>
</dbReference>
<comment type="similarity">
    <text evidence="1">Belongs to the PIH1 family.</text>
</comment>
<dbReference type="PANTHER" id="PTHR22997:SF0">
    <property type="entry name" value="PIH1 DOMAIN-CONTAINING PROTEIN 1"/>
    <property type="match status" value="1"/>
</dbReference>
<dbReference type="RefSeq" id="XP_009176364.1">
    <property type="nucleotide sequence ID" value="XM_009178100.1"/>
</dbReference>
<gene>
    <name evidence="6" type="ORF">T265_11444</name>
</gene>
<dbReference type="PANTHER" id="PTHR22997">
    <property type="entry name" value="PIH1 DOMAIN-CONTAINING PROTEIN 1"/>
    <property type="match status" value="1"/>
</dbReference>
<evidence type="ECO:0000313" key="7">
    <source>
        <dbReference type="Proteomes" id="UP000054324"/>
    </source>
</evidence>
<dbReference type="InterPro" id="IPR041442">
    <property type="entry name" value="PIH1D1/2/3_CS-like"/>
</dbReference>
<dbReference type="InterPro" id="IPR012981">
    <property type="entry name" value="PIH1_N"/>
</dbReference>
<dbReference type="InterPro" id="IPR050734">
    <property type="entry name" value="PIH1/Kintoun_subfamily"/>
</dbReference>
<evidence type="ECO:0000313" key="6">
    <source>
        <dbReference type="EMBL" id="KER19880.1"/>
    </source>
</evidence>
<dbReference type="STRING" id="6198.A0A074Z9F4"/>
<organism evidence="6 7">
    <name type="scientific">Opisthorchis viverrini</name>
    <name type="common">Southeast Asian liver fluke</name>
    <dbReference type="NCBI Taxonomy" id="6198"/>
    <lineage>
        <taxon>Eukaryota</taxon>
        <taxon>Metazoa</taxon>
        <taxon>Spiralia</taxon>
        <taxon>Lophotrochozoa</taxon>
        <taxon>Platyhelminthes</taxon>
        <taxon>Trematoda</taxon>
        <taxon>Digenea</taxon>
        <taxon>Opisthorchiida</taxon>
        <taxon>Opisthorchiata</taxon>
        <taxon>Opisthorchiidae</taxon>
        <taxon>Opisthorchis</taxon>
    </lineage>
</organism>
<dbReference type="OrthoDB" id="5135119at2759"/>
<dbReference type="Pfam" id="PF08190">
    <property type="entry name" value="PIH1"/>
    <property type="match status" value="1"/>
</dbReference>
<dbReference type="CTD" id="20325612"/>
<evidence type="ECO:0000256" key="1">
    <source>
        <dbReference type="ARBA" id="ARBA00008511"/>
    </source>
</evidence>
<sequence>MDIFNIINSQQSSADDRQPEAHIIVPSEGICVKLKTTKQEKVFVNICHSEKVPVPRDITDDELRSLLEDVENSPPFKIPMSIGEPHAELDAAGNGCTAYDVIVHPNLLKKVQSSELFEAFLMTVIFEGLENKYNLQLERTWVVLKNKRAMGRLQEQYVRAAPRPAIVEMGDTSRSNVNQRLIQEVTEPQVYRDKQVGDVPPYELLAVPEEGNPEYLVARITLPKLRSSRGLLLDVASDMLCLSTRSQVYAMEVVLSPHVDEESTVAEFNRDTKILTVTMPVRTAEVC</sequence>
<keyword evidence="7" id="KW-1185">Reference proteome</keyword>
<protein>
    <recommendedName>
        <fullName evidence="2">PIH1 domain-containing protein 1</fullName>
    </recommendedName>
</protein>
<proteinExistence type="inferred from homology"/>
<dbReference type="GO" id="GO:0005737">
    <property type="term" value="C:cytoplasm"/>
    <property type="evidence" value="ECO:0007669"/>
    <property type="project" value="TreeGrafter"/>
</dbReference>
<reference evidence="6 7" key="1">
    <citation type="submission" date="2013-11" db="EMBL/GenBank/DDBJ databases">
        <title>Opisthorchis viverrini - life in the bile duct.</title>
        <authorList>
            <person name="Young N.D."/>
            <person name="Nagarajan N."/>
            <person name="Lin S.J."/>
            <person name="Korhonen P.K."/>
            <person name="Jex A.R."/>
            <person name="Hall R.S."/>
            <person name="Safavi-Hemami H."/>
            <person name="Kaewkong W."/>
            <person name="Bertrand D."/>
            <person name="Gao S."/>
            <person name="Seet Q."/>
            <person name="Wongkham S."/>
            <person name="Teh B.T."/>
            <person name="Wongkham C."/>
            <person name="Intapan P.M."/>
            <person name="Maleewong W."/>
            <person name="Yang X."/>
            <person name="Hu M."/>
            <person name="Wang Z."/>
            <person name="Hofmann A."/>
            <person name="Sternberg P.W."/>
            <person name="Tan P."/>
            <person name="Wang J."/>
            <person name="Gasser R.B."/>
        </authorList>
    </citation>
    <scope>NUCLEOTIDE SEQUENCE [LARGE SCALE GENOMIC DNA]</scope>
</reference>
<evidence type="ECO:0000259" key="5">
    <source>
        <dbReference type="Pfam" id="PF18201"/>
    </source>
</evidence>
<evidence type="ECO:0000256" key="3">
    <source>
        <dbReference type="ARBA" id="ARBA00046233"/>
    </source>
</evidence>
<dbReference type="GO" id="GO:0000492">
    <property type="term" value="P:box C/D snoRNP assembly"/>
    <property type="evidence" value="ECO:0007669"/>
    <property type="project" value="TreeGrafter"/>
</dbReference>
<dbReference type="AlphaFoldDB" id="A0A074Z9F4"/>
<accession>A0A074Z9F4</accession>